<accession>E4YG75</accession>
<sequence>MVYGTCATYFCYLCGRFVDKTNPYSHFNANNSQCFGRLFEGATIDAGLEEYFDVIL</sequence>
<organism evidence="1">
    <name type="scientific">Oikopleura dioica</name>
    <name type="common">Tunicate</name>
    <dbReference type="NCBI Taxonomy" id="34765"/>
    <lineage>
        <taxon>Eukaryota</taxon>
        <taxon>Metazoa</taxon>
        <taxon>Chordata</taxon>
        <taxon>Tunicata</taxon>
        <taxon>Appendicularia</taxon>
        <taxon>Copelata</taxon>
        <taxon>Oikopleuridae</taxon>
        <taxon>Oikopleura</taxon>
    </lineage>
</organism>
<evidence type="ECO:0000313" key="1">
    <source>
        <dbReference type="EMBL" id="CBY34499.1"/>
    </source>
</evidence>
<dbReference type="AlphaFoldDB" id="E4YG75"/>
<proteinExistence type="predicted"/>
<dbReference type="Proteomes" id="UP000011014">
    <property type="component" value="Unassembled WGS sequence"/>
</dbReference>
<dbReference type="EMBL" id="FN654514">
    <property type="protein sequence ID" value="CBY34499.1"/>
    <property type="molecule type" value="Genomic_DNA"/>
</dbReference>
<reference evidence="1" key="1">
    <citation type="journal article" date="2010" name="Science">
        <title>Plasticity of animal genome architecture unmasked by rapid evolution of a pelagic tunicate.</title>
        <authorList>
            <person name="Denoeud F."/>
            <person name="Henriet S."/>
            <person name="Mungpakdee S."/>
            <person name="Aury J.M."/>
            <person name="Da Silva C."/>
            <person name="Brinkmann H."/>
            <person name="Mikhaleva J."/>
            <person name="Olsen L.C."/>
            <person name="Jubin C."/>
            <person name="Canestro C."/>
            <person name="Bouquet J.M."/>
            <person name="Danks G."/>
            <person name="Poulain J."/>
            <person name="Campsteijn C."/>
            <person name="Adamski M."/>
            <person name="Cross I."/>
            <person name="Yadetie F."/>
            <person name="Muffato M."/>
            <person name="Louis A."/>
            <person name="Butcher S."/>
            <person name="Tsagkogeorga G."/>
            <person name="Konrad A."/>
            <person name="Singh S."/>
            <person name="Jensen M.F."/>
            <person name="Cong E.H."/>
            <person name="Eikeseth-Otteraa H."/>
            <person name="Noel B."/>
            <person name="Anthouard V."/>
            <person name="Porcel B.M."/>
            <person name="Kachouri-Lafond R."/>
            <person name="Nishino A."/>
            <person name="Ugolini M."/>
            <person name="Chourrout P."/>
            <person name="Nishida H."/>
            <person name="Aasland R."/>
            <person name="Huzurbazar S."/>
            <person name="Westhof E."/>
            <person name="Delsuc F."/>
            <person name="Lehrach H."/>
            <person name="Reinhardt R."/>
            <person name="Weissenbach J."/>
            <person name="Roy S.W."/>
            <person name="Artiguenave F."/>
            <person name="Postlethwait J.H."/>
            <person name="Manak J.R."/>
            <person name="Thompson E.M."/>
            <person name="Jaillon O."/>
            <person name="Du Pasquier L."/>
            <person name="Boudinot P."/>
            <person name="Liberles D.A."/>
            <person name="Volff J.N."/>
            <person name="Philippe H."/>
            <person name="Lenhard B."/>
            <person name="Roest Crollius H."/>
            <person name="Wincker P."/>
            <person name="Chourrout D."/>
        </authorList>
    </citation>
    <scope>NUCLEOTIDE SEQUENCE [LARGE SCALE GENOMIC DNA]</scope>
</reference>
<gene>
    <name evidence="1" type="ORF">GSOID_T00024524001</name>
</gene>
<name>E4YG75_OIKDI</name>
<protein>
    <submittedName>
        <fullName evidence="1">Uncharacterized protein</fullName>
    </submittedName>
</protein>